<feature type="transmembrane region" description="Helical" evidence="1">
    <location>
        <begin position="64"/>
        <end position="84"/>
    </location>
</feature>
<feature type="transmembrane region" description="Helical" evidence="1">
    <location>
        <begin position="96"/>
        <end position="117"/>
    </location>
</feature>
<protein>
    <recommendedName>
        <fullName evidence="3">DUF4134 domain-containing protein</fullName>
    </recommendedName>
</protein>
<organism evidence="2">
    <name type="scientific">marine sediment metagenome</name>
    <dbReference type="NCBI Taxonomy" id="412755"/>
    <lineage>
        <taxon>unclassified sequences</taxon>
        <taxon>metagenomes</taxon>
        <taxon>ecological metagenomes</taxon>
    </lineage>
</organism>
<proteinExistence type="predicted"/>
<comment type="caution">
    <text evidence="2">The sequence shown here is derived from an EMBL/GenBank/DDBJ whole genome shotgun (WGS) entry which is preliminary data.</text>
</comment>
<keyword evidence="1" id="KW-1133">Transmembrane helix</keyword>
<sequence>MKNSKSSAMRIRPGKIRRIQKPELLLLIIILVCIPVISYGQFDELLKEAQDFKNDSKSLSIEIIGIIKIIAGTLLGIMALTYIYIRNQQTDLVDKLGKAIIGIAIFFAMLSIGEGIANF</sequence>
<keyword evidence="1" id="KW-0812">Transmembrane</keyword>
<accession>A0A0F9V461</accession>
<dbReference type="AlphaFoldDB" id="A0A0F9V461"/>
<dbReference type="EMBL" id="LAZR01000686">
    <property type="protein sequence ID" value="KKN60693.1"/>
    <property type="molecule type" value="Genomic_DNA"/>
</dbReference>
<keyword evidence="1" id="KW-0472">Membrane</keyword>
<evidence type="ECO:0000256" key="1">
    <source>
        <dbReference type="SAM" id="Phobius"/>
    </source>
</evidence>
<name>A0A0F9V461_9ZZZZ</name>
<gene>
    <name evidence="2" type="ORF">LCGC14_0529620</name>
</gene>
<evidence type="ECO:0000313" key="2">
    <source>
        <dbReference type="EMBL" id="KKN60693.1"/>
    </source>
</evidence>
<reference evidence="2" key="1">
    <citation type="journal article" date="2015" name="Nature">
        <title>Complex archaea that bridge the gap between prokaryotes and eukaryotes.</title>
        <authorList>
            <person name="Spang A."/>
            <person name="Saw J.H."/>
            <person name="Jorgensen S.L."/>
            <person name="Zaremba-Niedzwiedzka K."/>
            <person name="Martijn J."/>
            <person name="Lind A.E."/>
            <person name="van Eijk R."/>
            <person name="Schleper C."/>
            <person name="Guy L."/>
            <person name="Ettema T.J."/>
        </authorList>
    </citation>
    <scope>NUCLEOTIDE SEQUENCE</scope>
</reference>
<evidence type="ECO:0008006" key="3">
    <source>
        <dbReference type="Google" id="ProtNLM"/>
    </source>
</evidence>